<evidence type="ECO:0000313" key="2">
    <source>
        <dbReference type="EMBL" id="TGO24911.1"/>
    </source>
</evidence>
<evidence type="ECO:0000256" key="1">
    <source>
        <dbReference type="SAM" id="MobiDB-lite"/>
    </source>
</evidence>
<organism evidence="2 3">
    <name type="scientific">Botrytis paeoniae</name>
    <dbReference type="NCBI Taxonomy" id="278948"/>
    <lineage>
        <taxon>Eukaryota</taxon>
        <taxon>Fungi</taxon>
        <taxon>Dikarya</taxon>
        <taxon>Ascomycota</taxon>
        <taxon>Pezizomycotina</taxon>
        <taxon>Leotiomycetes</taxon>
        <taxon>Helotiales</taxon>
        <taxon>Sclerotiniaceae</taxon>
        <taxon>Botrytis</taxon>
    </lineage>
</organism>
<keyword evidence="3" id="KW-1185">Reference proteome</keyword>
<dbReference type="EMBL" id="PQXI01000092">
    <property type="protein sequence ID" value="TGO24911.1"/>
    <property type="molecule type" value="Genomic_DNA"/>
</dbReference>
<gene>
    <name evidence="2" type="ORF">BPAE_0092g00300</name>
</gene>
<feature type="region of interest" description="Disordered" evidence="1">
    <location>
        <begin position="1"/>
        <end position="24"/>
    </location>
</feature>
<accession>A0A4Z1FTD6</accession>
<protein>
    <submittedName>
        <fullName evidence="2">Uncharacterized protein</fullName>
    </submittedName>
</protein>
<evidence type="ECO:0000313" key="3">
    <source>
        <dbReference type="Proteomes" id="UP000297910"/>
    </source>
</evidence>
<comment type="caution">
    <text evidence="2">The sequence shown here is derived from an EMBL/GenBank/DDBJ whole genome shotgun (WGS) entry which is preliminary data.</text>
</comment>
<sequence>MGECNSGNSRATSVGLSASGTTPRSALSAAGDLILVLIGEQQCQEKWSILAVNRGWVVINSFFIAISSRAHFESIIVRVQGVRDNILWSALSRGPYVIIVISHQ</sequence>
<reference evidence="2 3" key="1">
    <citation type="submission" date="2017-12" db="EMBL/GenBank/DDBJ databases">
        <title>Comparative genomics of Botrytis spp.</title>
        <authorList>
            <person name="Valero-Jimenez C.A."/>
            <person name="Tapia P."/>
            <person name="Veloso J."/>
            <person name="Silva-Moreno E."/>
            <person name="Staats M."/>
            <person name="Valdes J.H."/>
            <person name="Van Kan J.A.L."/>
        </authorList>
    </citation>
    <scope>NUCLEOTIDE SEQUENCE [LARGE SCALE GENOMIC DNA]</scope>
    <source>
        <strain evidence="2 3">Bp0003</strain>
    </source>
</reference>
<name>A0A4Z1FTD6_9HELO</name>
<proteinExistence type="predicted"/>
<dbReference type="AlphaFoldDB" id="A0A4Z1FTD6"/>
<dbReference type="Proteomes" id="UP000297910">
    <property type="component" value="Unassembled WGS sequence"/>
</dbReference>